<keyword evidence="2" id="KW-1185">Reference proteome</keyword>
<dbReference type="KEGG" id="more:E1B28_007190"/>
<dbReference type="OrthoDB" id="3259198at2759"/>
<sequence length="172" mass="19203">MHAFATYSGRMVLILNSEDPSTQCFLLHLKPGYSKHLVGRDQQKVHIEKEYEAAMDRMKKLLKDSPGRIAFAADAWTSPNNLAFLTLVASFITDDWKLKQLLIDFPNLLGIEDQIKAGGAELINQDEIETAGDFTEDMAEAVCNLDREMAEGRDDDLVADQEKDGVDVKSVV</sequence>
<proteinExistence type="predicted"/>
<dbReference type="EMBL" id="CM032184">
    <property type="protein sequence ID" value="KAG7093516.1"/>
    <property type="molecule type" value="Genomic_DNA"/>
</dbReference>
<comment type="caution">
    <text evidence="1">The sequence shown here is derived from an EMBL/GenBank/DDBJ whole genome shotgun (WGS) entry which is preliminary data.</text>
</comment>
<dbReference type="RefSeq" id="XP_043009986.1">
    <property type="nucleotide sequence ID" value="XM_043151904.1"/>
</dbReference>
<evidence type="ECO:0000313" key="2">
    <source>
        <dbReference type="Proteomes" id="UP001049176"/>
    </source>
</evidence>
<dbReference type="Proteomes" id="UP001049176">
    <property type="component" value="Chromosome 4"/>
</dbReference>
<name>A0A9P7S2H2_9AGAR</name>
<protein>
    <submittedName>
        <fullName evidence="1">Uncharacterized protein</fullName>
    </submittedName>
</protein>
<dbReference type="AlphaFoldDB" id="A0A9P7S2H2"/>
<gene>
    <name evidence="1" type="ORF">E1B28_007190</name>
</gene>
<dbReference type="GeneID" id="66076266"/>
<dbReference type="SUPFAM" id="SSF53098">
    <property type="entry name" value="Ribonuclease H-like"/>
    <property type="match status" value="1"/>
</dbReference>
<reference evidence="1" key="1">
    <citation type="journal article" date="2021" name="Genome Biol. Evol.">
        <title>The assembled and annotated genome of the fairy-ring fungus Marasmius oreades.</title>
        <authorList>
            <person name="Hiltunen M."/>
            <person name="Ament-Velasquez S.L."/>
            <person name="Johannesson H."/>
        </authorList>
    </citation>
    <scope>NUCLEOTIDE SEQUENCE</scope>
    <source>
        <strain evidence="1">03SP1</strain>
    </source>
</reference>
<accession>A0A9P7S2H2</accession>
<dbReference type="InterPro" id="IPR012337">
    <property type="entry name" value="RNaseH-like_sf"/>
</dbReference>
<evidence type="ECO:0000313" key="1">
    <source>
        <dbReference type="EMBL" id="KAG7093516.1"/>
    </source>
</evidence>
<organism evidence="1 2">
    <name type="scientific">Marasmius oreades</name>
    <name type="common">fairy-ring Marasmius</name>
    <dbReference type="NCBI Taxonomy" id="181124"/>
    <lineage>
        <taxon>Eukaryota</taxon>
        <taxon>Fungi</taxon>
        <taxon>Dikarya</taxon>
        <taxon>Basidiomycota</taxon>
        <taxon>Agaricomycotina</taxon>
        <taxon>Agaricomycetes</taxon>
        <taxon>Agaricomycetidae</taxon>
        <taxon>Agaricales</taxon>
        <taxon>Marasmiineae</taxon>
        <taxon>Marasmiaceae</taxon>
        <taxon>Marasmius</taxon>
    </lineage>
</organism>